<keyword evidence="2" id="KW-1185">Reference proteome</keyword>
<evidence type="ECO:0000313" key="1">
    <source>
        <dbReference type="EMBL" id="EAK87899.1"/>
    </source>
</evidence>
<protein>
    <submittedName>
        <fullName evidence="1">Uncharacterized protein</fullName>
    </submittedName>
</protein>
<name>Q5CR77_CRYPI</name>
<organism evidence="1 2">
    <name type="scientific">Cryptosporidium parvum (strain Iowa II)</name>
    <dbReference type="NCBI Taxonomy" id="353152"/>
    <lineage>
        <taxon>Eukaryota</taxon>
        <taxon>Sar</taxon>
        <taxon>Alveolata</taxon>
        <taxon>Apicomplexa</taxon>
        <taxon>Conoidasida</taxon>
        <taxon>Coccidia</taxon>
        <taxon>Eucoccidiorida</taxon>
        <taxon>Eimeriorina</taxon>
        <taxon>Cryptosporidiidae</taxon>
        <taxon>Cryptosporidium</taxon>
    </lineage>
</organism>
<dbReference type="RefSeq" id="XP_625775.1">
    <property type="nucleotide sequence ID" value="XM_625775.1"/>
</dbReference>
<gene>
    <name evidence="1" type="ORF">cgd4_1810</name>
</gene>
<dbReference type="InParanoid" id="Q5CR77"/>
<reference evidence="1 2" key="1">
    <citation type="journal article" date="2004" name="Science">
        <title>Complete genome sequence of the apicomplexan, Cryptosporidium parvum.</title>
        <authorList>
            <person name="Abrahamsen M.S."/>
            <person name="Templeton T.J."/>
            <person name="Enomoto S."/>
            <person name="Abrahante J.E."/>
            <person name="Zhu G."/>
            <person name="Lancto C.A."/>
            <person name="Deng M."/>
            <person name="Liu C."/>
            <person name="Widmer G."/>
            <person name="Tzipori S."/>
            <person name="Buck G.A."/>
            <person name="Xu P."/>
            <person name="Bankier A.T."/>
            <person name="Dear P.H."/>
            <person name="Konfortov B.A."/>
            <person name="Spriggs H.F."/>
            <person name="Iyer L."/>
            <person name="Anantharaman V."/>
            <person name="Aravind L."/>
            <person name="Kapur V."/>
        </authorList>
    </citation>
    <scope>NUCLEOTIDE SEQUENCE [LARGE SCALE GENOMIC DNA]</scope>
    <source>
        <strain evidence="2">Iowa II</strain>
    </source>
</reference>
<evidence type="ECO:0000313" key="2">
    <source>
        <dbReference type="Proteomes" id="UP000006726"/>
    </source>
</evidence>
<accession>Q5CR77</accession>
<dbReference type="OrthoDB" id="342813at2759"/>
<dbReference type="AlphaFoldDB" id="Q5CR77"/>
<dbReference type="VEuPathDB" id="CryptoDB:cgd4_1810"/>
<dbReference type="Proteomes" id="UP000006726">
    <property type="component" value="Chromosome 4"/>
</dbReference>
<sequence length="117" mass="13911">MILDFKLFYFISGDNSKYYIYTSINIFNSKEFFYEVCESKLHMKIEVVNNNRIFNWPIKPFQNWRSFTYITLIWVAWQLITPTVQGKYILIVVSTRVISAILAKFLSNILEKASFSV</sequence>
<comment type="caution">
    <text evidence="1">The sequence shown here is derived from an EMBL/GenBank/DDBJ whole genome shotgun (WGS) entry which is preliminary data.</text>
</comment>
<dbReference type="EMBL" id="AAEE01000008">
    <property type="protein sequence ID" value="EAK87899.1"/>
    <property type="molecule type" value="Genomic_DNA"/>
</dbReference>
<dbReference type="GeneID" id="3372905"/>
<proteinExistence type="predicted"/>
<dbReference type="KEGG" id="cpv:cgd4_1810"/>